<accession>A0A5S6R545</accession>
<evidence type="ECO:0000313" key="3">
    <source>
        <dbReference type="WBParaSite" id="TMUE_3000014635.1"/>
    </source>
</evidence>
<name>A0A5S6R545_TRIMR</name>
<dbReference type="Proteomes" id="UP000046395">
    <property type="component" value="Unassembled WGS sequence"/>
</dbReference>
<organism evidence="2 3">
    <name type="scientific">Trichuris muris</name>
    <name type="common">Mouse whipworm</name>
    <dbReference type="NCBI Taxonomy" id="70415"/>
    <lineage>
        <taxon>Eukaryota</taxon>
        <taxon>Metazoa</taxon>
        <taxon>Ecdysozoa</taxon>
        <taxon>Nematoda</taxon>
        <taxon>Enoplea</taxon>
        <taxon>Dorylaimia</taxon>
        <taxon>Trichinellida</taxon>
        <taxon>Trichuridae</taxon>
        <taxon>Trichuris</taxon>
    </lineage>
</organism>
<evidence type="ECO:0000313" key="2">
    <source>
        <dbReference type="Proteomes" id="UP000046395"/>
    </source>
</evidence>
<protein>
    <submittedName>
        <fullName evidence="3">Uncharacterized protein</fullName>
    </submittedName>
</protein>
<reference evidence="3" key="1">
    <citation type="submission" date="2019-12" db="UniProtKB">
        <authorList>
            <consortium name="WormBaseParasite"/>
        </authorList>
    </citation>
    <scope>IDENTIFICATION</scope>
</reference>
<dbReference type="AlphaFoldDB" id="A0A5S6R545"/>
<feature type="region of interest" description="Disordered" evidence="1">
    <location>
        <begin position="1"/>
        <end position="110"/>
    </location>
</feature>
<sequence>MCSATFDRASPLQLCSSSAGTKRIIRDTHRAQPKRSPRSKVDENRQFFTEDLAIRSAPENGRADSTVSNKRPTGSAMANECPWRASRTDDSPTRRRRRSWTTDEGRGHVD</sequence>
<proteinExistence type="predicted"/>
<evidence type="ECO:0000256" key="1">
    <source>
        <dbReference type="SAM" id="MobiDB-lite"/>
    </source>
</evidence>
<feature type="compositionally biased region" description="Basic and acidic residues" evidence="1">
    <location>
        <begin position="100"/>
        <end position="110"/>
    </location>
</feature>
<keyword evidence="2" id="KW-1185">Reference proteome</keyword>
<feature type="compositionally biased region" description="Polar residues" evidence="1">
    <location>
        <begin position="63"/>
        <end position="72"/>
    </location>
</feature>
<dbReference type="WBParaSite" id="TMUE_3000014635.1">
    <property type="protein sequence ID" value="TMUE_3000014635.1"/>
    <property type="gene ID" value="WBGene00302278"/>
</dbReference>